<proteinExistence type="predicted"/>
<feature type="transmembrane region" description="Helical" evidence="2">
    <location>
        <begin position="150"/>
        <end position="168"/>
    </location>
</feature>
<accession>A0A8H5D0Y4</accession>
<evidence type="ECO:0000313" key="4">
    <source>
        <dbReference type="Proteomes" id="UP000559256"/>
    </source>
</evidence>
<gene>
    <name evidence="3" type="ORF">D9758_007204</name>
</gene>
<evidence type="ECO:0000313" key="3">
    <source>
        <dbReference type="EMBL" id="KAF5351576.1"/>
    </source>
</evidence>
<organism evidence="3 4">
    <name type="scientific">Tetrapyrgos nigripes</name>
    <dbReference type="NCBI Taxonomy" id="182062"/>
    <lineage>
        <taxon>Eukaryota</taxon>
        <taxon>Fungi</taxon>
        <taxon>Dikarya</taxon>
        <taxon>Basidiomycota</taxon>
        <taxon>Agaricomycotina</taxon>
        <taxon>Agaricomycetes</taxon>
        <taxon>Agaricomycetidae</taxon>
        <taxon>Agaricales</taxon>
        <taxon>Marasmiineae</taxon>
        <taxon>Marasmiaceae</taxon>
        <taxon>Tetrapyrgos</taxon>
    </lineage>
</organism>
<dbReference type="AlphaFoldDB" id="A0A8H5D0Y4"/>
<name>A0A8H5D0Y4_9AGAR</name>
<feature type="transmembrane region" description="Helical" evidence="2">
    <location>
        <begin position="29"/>
        <end position="47"/>
    </location>
</feature>
<keyword evidence="2" id="KW-1133">Transmembrane helix</keyword>
<dbReference type="OrthoDB" id="40823at2759"/>
<evidence type="ECO:0000256" key="2">
    <source>
        <dbReference type="SAM" id="Phobius"/>
    </source>
</evidence>
<dbReference type="InterPro" id="IPR049500">
    <property type="entry name" value="Peptidase_M50B-like"/>
</dbReference>
<feature type="transmembrane region" description="Helical" evidence="2">
    <location>
        <begin position="174"/>
        <end position="194"/>
    </location>
</feature>
<dbReference type="PANTHER" id="PTHR33979">
    <property type="entry name" value="OS02G0221600 PROTEIN"/>
    <property type="match status" value="1"/>
</dbReference>
<evidence type="ECO:0000256" key="1">
    <source>
        <dbReference type="SAM" id="MobiDB-lite"/>
    </source>
</evidence>
<dbReference type="EMBL" id="JAACJM010000069">
    <property type="protein sequence ID" value="KAF5351576.1"/>
    <property type="molecule type" value="Genomic_DNA"/>
</dbReference>
<keyword evidence="4" id="KW-1185">Reference proteome</keyword>
<protein>
    <recommendedName>
        <fullName evidence="5">Peptidase M50B-like-domain-containing protein</fullName>
    </recommendedName>
</protein>
<reference evidence="3 4" key="1">
    <citation type="journal article" date="2020" name="ISME J.">
        <title>Uncovering the hidden diversity of litter-decomposition mechanisms in mushroom-forming fungi.</title>
        <authorList>
            <person name="Floudas D."/>
            <person name="Bentzer J."/>
            <person name="Ahren D."/>
            <person name="Johansson T."/>
            <person name="Persson P."/>
            <person name="Tunlid A."/>
        </authorList>
    </citation>
    <scope>NUCLEOTIDE SEQUENCE [LARGE SCALE GENOMIC DNA]</scope>
    <source>
        <strain evidence="3 4">CBS 291.85</strain>
    </source>
</reference>
<comment type="caution">
    <text evidence="3">The sequence shown here is derived from an EMBL/GenBank/DDBJ whole genome shotgun (WGS) entry which is preliminary data.</text>
</comment>
<evidence type="ECO:0008006" key="5">
    <source>
        <dbReference type="Google" id="ProtNLM"/>
    </source>
</evidence>
<dbReference type="PANTHER" id="PTHR33979:SF2">
    <property type="entry name" value="PEPTIDASE M50B-LIKE-DOMAIN-CONTAINING PROTEIN"/>
    <property type="match status" value="1"/>
</dbReference>
<feature type="transmembrane region" description="Helical" evidence="2">
    <location>
        <begin position="126"/>
        <end position="143"/>
    </location>
</feature>
<sequence length="330" mass="36673">MSVSRPPLAPPTATSTPGSPIRPTDDQIVVLYVIIATSVVIFGFWNVPGIRNIINPLKLLTIGIHEFSHIIMALFTGGRILRITIDPHVGGATIVEGGIPTLILSAGYIGSSLFGGLFVLAGWDILVAKVMSFVIALGLIMPLTLVRDKLTILLTVLYEGLLIGFWFIDHGSALRWYCLVIGVMNTLFVVWDFADDRFFHKINDSDATQFSLLYPSMGPHDFNSNSPLTFTSGRFSVLGILAFKRTPDEIEILAYKMINHSQAINDVIEDGSIYTMLHDGRQDGQRVARYVGRNLTVRWVLRRERPIREGLGSLQAMIDEWTNDLRLSMT</sequence>
<dbReference type="Pfam" id="PF13398">
    <property type="entry name" value="Peptidase_M50B"/>
    <property type="match status" value="1"/>
</dbReference>
<keyword evidence="2" id="KW-0812">Transmembrane</keyword>
<feature type="region of interest" description="Disordered" evidence="1">
    <location>
        <begin position="1"/>
        <end position="21"/>
    </location>
</feature>
<dbReference type="Proteomes" id="UP000559256">
    <property type="component" value="Unassembled WGS sequence"/>
</dbReference>
<keyword evidence="2" id="KW-0472">Membrane</keyword>